<feature type="region of interest" description="Disordered" evidence="1">
    <location>
        <begin position="360"/>
        <end position="379"/>
    </location>
</feature>
<proteinExistence type="predicted"/>
<dbReference type="RefSeq" id="WP_260592566.1">
    <property type="nucleotide sequence ID" value="NZ_CP104003.1"/>
</dbReference>
<evidence type="ECO:0000256" key="1">
    <source>
        <dbReference type="SAM" id="MobiDB-lite"/>
    </source>
</evidence>
<sequence length="379" mass="41710">MSESRSFCPRCGDAMDPPEEPRPGEPRDPDAMLCDSCYFEDFDLVDAPDRIEVRVCAQCGAVHRGNRWVDVGAQDYTDVAVEETTAALGVHLEAEDVQWMVEPEQVDQNTIRMHSLFTGTVRGTPVEEEVTVPVYVARQTCTRCGRIAGDFYAALIQVRGTDRTPTKEEVDRSVEIAEDYIGEREAKGDRNAFITEIQRNSDGVDMKISSHQMANGIAQRITRQFGGEVTANETLVTEDGDGNEVYRVTFLARLPPFTPGDVIDLDDGDGPVLVTSAHGNLKGTRVETGEHYEASHDEGVKPDARVLGTKEDAVETTVVTVEDDHAVQVLDPETYEAKTIPRPDTVPDDAETVTVLKSRAGLHVVPEQADESDEDDTEQ</sequence>
<dbReference type="Pfam" id="PF04981">
    <property type="entry name" value="NMD3"/>
    <property type="match status" value="1"/>
</dbReference>
<feature type="compositionally biased region" description="Basic and acidic residues" evidence="1">
    <location>
        <begin position="19"/>
        <end position="28"/>
    </location>
</feature>
<reference evidence="3" key="1">
    <citation type="submission" date="2022-09" db="EMBL/GenBank/DDBJ databases">
        <title>Diverse halophilic archaea isolated from saline environments.</title>
        <authorList>
            <person name="Cui H.-L."/>
        </authorList>
    </citation>
    <scope>NUCLEOTIDE SEQUENCE</scope>
    <source>
        <strain evidence="3">ZS-35-S2</strain>
    </source>
</reference>
<dbReference type="PANTHER" id="PTHR12746:SF2">
    <property type="entry name" value="60S RIBOSOMAL EXPORT PROTEIN NMD3"/>
    <property type="match status" value="1"/>
</dbReference>
<organism evidence="3 4">
    <name type="scientific">Salinirubellus salinus</name>
    <dbReference type="NCBI Taxonomy" id="1364945"/>
    <lineage>
        <taxon>Archaea</taxon>
        <taxon>Methanobacteriati</taxon>
        <taxon>Methanobacteriota</taxon>
        <taxon>Stenosarchaea group</taxon>
        <taxon>Halobacteria</taxon>
        <taxon>Halobacteriales</taxon>
        <taxon>Natronomonadaceae</taxon>
        <taxon>Salinirubellus</taxon>
    </lineage>
</organism>
<dbReference type="EMBL" id="CP104003">
    <property type="protein sequence ID" value="UWM53572.1"/>
    <property type="molecule type" value="Genomic_DNA"/>
</dbReference>
<protein>
    <submittedName>
        <fullName evidence="3">NMD3-related protein</fullName>
    </submittedName>
</protein>
<feature type="compositionally biased region" description="Acidic residues" evidence="1">
    <location>
        <begin position="368"/>
        <end position="379"/>
    </location>
</feature>
<dbReference type="Proteomes" id="UP001057580">
    <property type="component" value="Chromosome"/>
</dbReference>
<accession>A0A9E7R128</accession>
<evidence type="ECO:0000313" key="4">
    <source>
        <dbReference type="Proteomes" id="UP001057580"/>
    </source>
</evidence>
<dbReference type="GO" id="GO:0005737">
    <property type="term" value="C:cytoplasm"/>
    <property type="evidence" value="ECO:0007669"/>
    <property type="project" value="TreeGrafter"/>
</dbReference>
<feature type="domain" description="Nmd3 N-terminal" evidence="2">
    <location>
        <begin position="8"/>
        <end position="254"/>
    </location>
</feature>
<dbReference type="KEGG" id="ssai:N0B31_15685"/>
<keyword evidence="4" id="KW-1185">Reference proteome</keyword>
<gene>
    <name evidence="3" type="ORF">N0B31_15685</name>
</gene>
<dbReference type="PANTHER" id="PTHR12746">
    <property type="entry name" value="NONSENSE-MEDIATED MRNA DECAY PROTEIN 3"/>
    <property type="match status" value="1"/>
</dbReference>
<feature type="region of interest" description="Disordered" evidence="1">
    <location>
        <begin position="1"/>
        <end position="28"/>
    </location>
</feature>
<evidence type="ECO:0000259" key="2">
    <source>
        <dbReference type="Pfam" id="PF04981"/>
    </source>
</evidence>
<dbReference type="AlphaFoldDB" id="A0A9E7R128"/>
<name>A0A9E7R128_9EURY</name>
<evidence type="ECO:0000313" key="3">
    <source>
        <dbReference type="EMBL" id="UWM53572.1"/>
    </source>
</evidence>
<dbReference type="GO" id="GO:0043023">
    <property type="term" value="F:ribosomal large subunit binding"/>
    <property type="evidence" value="ECO:0007669"/>
    <property type="project" value="InterPro"/>
</dbReference>
<dbReference type="InterPro" id="IPR007064">
    <property type="entry name" value="Nmd3_N"/>
</dbReference>
<dbReference type="GeneID" id="74943893"/>
<dbReference type="InterPro" id="IPR039768">
    <property type="entry name" value="Nmd3"/>
</dbReference>